<dbReference type="AlphaFoldDB" id="A0A8T6R9Z8"/>
<proteinExistence type="predicted"/>
<reference evidence="1" key="1">
    <citation type="submission" date="2020-03" db="EMBL/GenBank/DDBJ databases">
        <title>Phycicoccus flavus sp. nov., a novel endophytic actinobacterium isolated from branch of Kandelia candel.</title>
        <authorList>
            <person name="Tuo L."/>
        </authorList>
    </citation>
    <scope>NUCLEOTIDE SEQUENCE</scope>
    <source>
        <strain evidence="1">CMS6Z-2</strain>
    </source>
</reference>
<name>A0A8T6R9Z8_9MICO</name>
<protein>
    <submittedName>
        <fullName evidence="1">Uncharacterized protein</fullName>
    </submittedName>
</protein>
<gene>
    <name evidence="1" type="ORF">EPD83_020180</name>
</gene>
<feature type="non-terminal residue" evidence="1">
    <location>
        <position position="138"/>
    </location>
</feature>
<dbReference type="Proteomes" id="UP000287866">
    <property type="component" value="Unassembled WGS sequence"/>
</dbReference>
<keyword evidence="2" id="KW-1185">Reference proteome</keyword>
<sequence length="138" mass="15341">MSVPTQPVVGPGTDDAGAYVRAVRLWLDDLPSEDADELTRGMEADLAERAAESGERLWPLLGEPEAYAAELRSAAGLPPRRLPDEPARPGHLAQFRADWLRLRDSALERWPWVRDLRAAWWLARGFTLLWVLGAMAGS</sequence>
<evidence type="ECO:0000313" key="1">
    <source>
        <dbReference type="EMBL" id="NHA70343.1"/>
    </source>
</evidence>
<evidence type="ECO:0000313" key="2">
    <source>
        <dbReference type="Proteomes" id="UP000287866"/>
    </source>
</evidence>
<dbReference type="EMBL" id="SAYU02000139">
    <property type="protein sequence ID" value="NHA70343.1"/>
    <property type="molecule type" value="Genomic_DNA"/>
</dbReference>
<accession>A0A8T6R9Z8</accession>
<organism evidence="1 2">
    <name type="scientific">Phycicoccus flavus</name>
    <dbReference type="NCBI Taxonomy" id="2502783"/>
    <lineage>
        <taxon>Bacteria</taxon>
        <taxon>Bacillati</taxon>
        <taxon>Actinomycetota</taxon>
        <taxon>Actinomycetes</taxon>
        <taxon>Micrococcales</taxon>
        <taxon>Intrasporangiaceae</taxon>
        <taxon>Phycicoccus</taxon>
    </lineage>
</organism>
<comment type="caution">
    <text evidence="1">The sequence shown here is derived from an EMBL/GenBank/DDBJ whole genome shotgun (WGS) entry which is preliminary data.</text>
</comment>